<organism evidence="1 2">
    <name type="scientific">Nocardia bhagyanarayanae</name>
    <dbReference type="NCBI Taxonomy" id="1215925"/>
    <lineage>
        <taxon>Bacteria</taxon>
        <taxon>Bacillati</taxon>
        <taxon>Actinomycetota</taxon>
        <taxon>Actinomycetes</taxon>
        <taxon>Mycobacteriales</taxon>
        <taxon>Nocardiaceae</taxon>
        <taxon>Nocardia</taxon>
    </lineage>
</organism>
<gene>
    <name evidence="1" type="ORF">FB390_4423</name>
</gene>
<comment type="caution">
    <text evidence="1">The sequence shown here is derived from an EMBL/GenBank/DDBJ whole genome shotgun (WGS) entry which is preliminary data.</text>
</comment>
<dbReference type="EMBL" id="VFPG01000001">
    <property type="protein sequence ID" value="TQM32727.1"/>
    <property type="molecule type" value="Genomic_DNA"/>
</dbReference>
<protein>
    <submittedName>
        <fullName evidence="1">Uncharacterized protein</fullName>
    </submittedName>
</protein>
<sequence>MPSVDLWFPLSVERAEHAMAAAEYSRSPNTDGIAVAAGEEMRRMFEHLLTAHRRTDLILRVGHRHLTAVDRRTA</sequence>
<name>A0A543FFU0_9NOCA</name>
<dbReference type="AlphaFoldDB" id="A0A543FFU0"/>
<evidence type="ECO:0000313" key="1">
    <source>
        <dbReference type="EMBL" id="TQM32727.1"/>
    </source>
</evidence>
<evidence type="ECO:0000313" key="2">
    <source>
        <dbReference type="Proteomes" id="UP000316331"/>
    </source>
</evidence>
<dbReference type="Proteomes" id="UP000316331">
    <property type="component" value="Unassembled WGS sequence"/>
</dbReference>
<dbReference type="RefSeq" id="WP_141810596.1">
    <property type="nucleotide sequence ID" value="NZ_VFPG01000001.1"/>
</dbReference>
<reference evidence="1 2" key="1">
    <citation type="submission" date="2019-06" db="EMBL/GenBank/DDBJ databases">
        <title>Sequencing the genomes of 1000 actinobacteria strains.</title>
        <authorList>
            <person name="Klenk H.-P."/>
        </authorList>
    </citation>
    <scope>NUCLEOTIDE SEQUENCE [LARGE SCALE GENOMIC DNA]</scope>
    <source>
        <strain evidence="1 2">DSM 103495</strain>
    </source>
</reference>
<proteinExistence type="predicted"/>
<keyword evidence="2" id="KW-1185">Reference proteome</keyword>
<accession>A0A543FFU0</accession>
<dbReference type="OrthoDB" id="4565797at2"/>